<proteinExistence type="predicted"/>
<dbReference type="Proteomes" id="UP000269271">
    <property type="component" value="Unassembled WGS sequence"/>
</dbReference>
<reference evidence="2 3" key="1">
    <citation type="submission" date="2018-08" db="EMBL/GenBank/DDBJ databases">
        <title>Comparative analysis of Burkholderia isolates from Puerto Rico.</title>
        <authorList>
            <person name="Hall C."/>
            <person name="Sahl J."/>
            <person name="Wagner D."/>
        </authorList>
    </citation>
    <scope>NUCLEOTIDE SEQUENCE [LARGE SCALE GENOMIC DNA]</scope>
    <source>
        <strain evidence="2 3">Bp9001</strain>
    </source>
</reference>
<keyword evidence="1" id="KW-0812">Transmembrane</keyword>
<name>A0A0G3YNQ3_9BURK</name>
<dbReference type="InterPro" id="IPR027463">
    <property type="entry name" value="AcrB_DN_DC_subdom"/>
</dbReference>
<dbReference type="Pfam" id="PF00873">
    <property type="entry name" value="ACR_tran"/>
    <property type="match status" value="1"/>
</dbReference>
<dbReference type="GO" id="GO:0005886">
    <property type="term" value="C:plasma membrane"/>
    <property type="evidence" value="ECO:0007669"/>
    <property type="project" value="TreeGrafter"/>
</dbReference>
<comment type="caution">
    <text evidence="2">The sequence shown here is derived from an EMBL/GenBank/DDBJ whole genome shotgun (WGS) entry which is preliminary data.</text>
</comment>
<dbReference type="RefSeq" id="WP_046548100.1">
    <property type="nucleotide sequence ID" value="NZ_CABVQR010000015.1"/>
</dbReference>
<dbReference type="Gene3D" id="3.30.2090.10">
    <property type="entry name" value="Multidrug efflux transporter AcrB TolC docking domain, DN and DC subdomains"/>
    <property type="match status" value="2"/>
</dbReference>
<dbReference type="EMBL" id="QTQX01000012">
    <property type="protein sequence ID" value="RQT26628.1"/>
    <property type="molecule type" value="Genomic_DNA"/>
</dbReference>
<dbReference type="Gene3D" id="3.30.70.1430">
    <property type="entry name" value="Multidrug efflux transporter AcrB pore domain"/>
    <property type="match status" value="2"/>
</dbReference>
<dbReference type="SUPFAM" id="SSF82866">
    <property type="entry name" value="Multidrug efflux transporter AcrB transmembrane domain"/>
    <property type="match status" value="2"/>
</dbReference>
<evidence type="ECO:0000313" key="2">
    <source>
        <dbReference type="EMBL" id="RQT26628.1"/>
    </source>
</evidence>
<accession>A0A1C8ZIA5</accession>
<feature type="transmembrane region" description="Helical" evidence="1">
    <location>
        <begin position="1036"/>
        <end position="1059"/>
    </location>
</feature>
<keyword evidence="1" id="KW-1133">Transmembrane helix</keyword>
<feature type="transmembrane region" description="Helical" evidence="1">
    <location>
        <begin position="559"/>
        <end position="577"/>
    </location>
</feature>
<evidence type="ECO:0000256" key="1">
    <source>
        <dbReference type="SAM" id="Phobius"/>
    </source>
</evidence>
<dbReference type="InterPro" id="IPR001036">
    <property type="entry name" value="Acrflvin-R"/>
</dbReference>
<dbReference type="Gene3D" id="1.20.1640.10">
    <property type="entry name" value="Multidrug efflux transporter AcrB transmembrane domain"/>
    <property type="match status" value="2"/>
</dbReference>
<organism evidence="2 3">
    <name type="scientific">Burkholderia contaminans</name>
    <dbReference type="NCBI Taxonomy" id="488447"/>
    <lineage>
        <taxon>Bacteria</taxon>
        <taxon>Pseudomonadati</taxon>
        <taxon>Pseudomonadota</taxon>
        <taxon>Betaproteobacteria</taxon>
        <taxon>Burkholderiales</taxon>
        <taxon>Burkholderiaceae</taxon>
        <taxon>Burkholderia</taxon>
        <taxon>Burkholderia cepacia complex</taxon>
    </lineage>
</organism>
<dbReference type="SUPFAM" id="SSF82693">
    <property type="entry name" value="Multidrug efflux transporter AcrB pore domain, PN1, PN2, PC1 and PC2 subdomains"/>
    <property type="match status" value="2"/>
</dbReference>
<dbReference type="PANTHER" id="PTHR32063:SF8">
    <property type="entry name" value="CATION EFFLUX PROTEIN"/>
    <property type="match status" value="1"/>
</dbReference>
<accession>A0A0G3YNQ3</accession>
<gene>
    <name evidence="2" type="ORF">DF037_18805</name>
</gene>
<dbReference type="GO" id="GO:0042910">
    <property type="term" value="F:xenobiotic transmembrane transporter activity"/>
    <property type="evidence" value="ECO:0007669"/>
    <property type="project" value="TreeGrafter"/>
</dbReference>
<feature type="transmembrane region" description="Helical" evidence="1">
    <location>
        <begin position="361"/>
        <end position="381"/>
    </location>
</feature>
<evidence type="ECO:0000313" key="3">
    <source>
        <dbReference type="Proteomes" id="UP000269271"/>
    </source>
</evidence>
<dbReference type="SUPFAM" id="SSF82714">
    <property type="entry name" value="Multidrug efflux transporter AcrB TolC docking domain, DN and DC subdomains"/>
    <property type="match status" value="2"/>
</dbReference>
<dbReference type="Gene3D" id="3.30.70.1320">
    <property type="entry name" value="Multidrug efflux transporter AcrB pore domain like"/>
    <property type="match status" value="1"/>
</dbReference>
<feature type="transmembrane region" description="Helical" evidence="1">
    <location>
        <begin position="926"/>
        <end position="948"/>
    </location>
</feature>
<feature type="transmembrane region" description="Helical" evidence="1">
    <location>
        <begin position="954"/>
        <end position="977"/>
    </location>
</feature>
<feature type="transmembrane region" description="Helical" evidence="1">
    <location>
        <begin position="1005"/>
        <end position="1024"/>
    </location>
</feature>
<feature type="transmembrane region" description="Helical" evidence="1">
    <location>
        <begin position="459"/>
        <end position="478"/>
    </location>
</feature>
<dbReference type="PANTHER" id="PTHR32063">
    <property type="match status" value="1"/>
</dbReference>
<dbReference type="AlphaFoldDB" id="A0A0G3YNQ3"/>
<sequence length="1084" mass="115377">MLKIVRLALTRPYTFVVLALLILIAGPLAAVRTPIDIFPDIRIPVISVVWNYSGLQPDDMSGRIVTYYERTLGTTVNDIQHIESQSFRSFGIVKIFFQPTVDIRTATAQVTSISQTVLKQMPPGTTPPQILNYNASTVPVLQIALTSNTLDEQKLEDYAENFIRPQLLSVPGVAIPTPYGGKAREVQIDLDPQALQSKGLSAQDVAHALAQQNQIIPAGTQKIGRFEYNIKLNNSPLALDALNDLPIKSVDGTTITIRDVAHVRDGFPPQSNIVRVDGHRAVLMSILKNGSASTLDIIAGVKAKLPLIEQTLPPGLKLVTMGDQSTFVNGAVSGVAREGIIAAALTSLMILLFLGSWRSTLIIAASIPLAVLSAIALLAATGETLNVMTLGGLALAVGILVDDATVTIENVNWHLEQGKDTRTAIVDGAKQIVMPALVSLLCICIVFVPMLMLDGISRFLFVPMAKAVIFSMMSSFVLSRTFVPMLAQYLLKPHASAGHASGELAAIMDSHAGHAGAHDAPPSRNPLVRFQRAFERRFEAVRASYRILLGLALTRRKPFVVAFLCVVAASFLLAPWLGRNFFPAIDSGEISLHVRAPVGTRVEETAAEFDRIENTIRGVIPPAQLGEVIDNIGLPKSGINLTYNNSGTLGPQDGDILISLSKDHAPTAGYVRQLRERLPRAYPGTTFSFLPADIVSQILNFGAPAPVDLQVAGPNQQANLAYARELYRKLRLIAGVADPRIQQASTYPQFTVAVDRTRADQLGITEQDVTNSVVATLAGTSQVAPTYWLNPRNGVSYPIVAQTPQYKMTTLSALQNLPVTGASGQSQLLGGLATITRGVGNAVVSHYNIEPLFDIYATTQGRDLGAVAADIGGIVKATAKDLPKGSTVTLRGQVQTMNGAFAGLLLGLVGAIALIYLLIVVNFHSWADAFVIVSALPAALAGIVWMLFTTHTPLSVPALTGAILCMGVATANSILVVSFARERLAETGNALASALEAGFTRFRPVLMTALAMIIGMAPMALGLGDGGEQNAPLGRAVIGGLACATIATLFFVPVVFSLVHRRDGLKHDASRASSPSASGASHVH</sequence>
<protein>
    <submittedName>
        <fullName evidence="2">AcrB/AcrD/AcrF family protein</fullName>
    </submittedName>
</protein>
<feature type="transmembrane region" description="Helical" evidence="1">
    <location>
        <begin position="899"/>
        <end position="919"/>
    </location>
</feature>
<dbReference type="KEGG" id="bcon:NL30_03110"/>
<feature type="transmembrane region" description="Helical" evidence="1">
    <location>
        <begin position="432"/>
        <end position="453"/>
    </location>
</feature>
<keyword evidence="1" id="KW-0472">Membrane</keyword>
<dbReference type="Gene3D" id="3.30.70.1440">
    <property type="entry name" value="Multidrug efflux transporter AcrB pore domain"/>
    <property type="match status" value="1"/>
</dbReference>
<dbReference type="PRINTS" id="PR00702">
    <property type="entry name" value="ACRIFLAVINRP"/>
</dbReference>